<proteinExistence type="predicted"/>
<dbReference type="AlphaFoldDB" id="A0A7I7JVB7"/>
<dbReference type="RefSeq" id="WP_163722013.1">
    <property type="nucleotide sequence ID" value="NZ_AP022563.1"/>
</dbReference>
<evidence type="ECO:0000313" key="1">
    <source>
        <dbReference type="EMBL" id="BBX15750.1"/>
    </source>
</evidence>
<gene>
    <name evidence="1" type="ORF">MDUV_06100</name>
</gene>
<name>A0A7I7JVB7_9MYCO</name>
<accession>A0A7I7JVB7</accession>
<dbReference type="Proteomes" id="UP000467006">
    <property type="component" value="Chromosome"/>
</dbReference>
<reference evidence="1 2" key="1">
    <citation type="journal article" date="2019" name="Emerg. Microbes Infect.">
        <title>Comprehensive subspecies identification of 175 nontuberculous mycobacteria species based on 7547 genomic profiles.</title>
        <authorList>
            <person name="Matsumoto Y."/>
            <person name="Kinjo T."/>
            <person name="Motooka D."/>
            <person name="Nabeya D."/>
            <person name="Jung N."/>
            <person name="Uechi K."/>
            <person name="Horii T."/>
            <person name="Iida T."/>
            <person name="Fujita J."/>
            <person name="Nakamura S."/>
        </authorList>
    </citation>
    <scope>NUCLEOTIDE SEQUENCE [LARGE SCALE GENOMIC DNA]</scope>
    <source>
        <strain evidence="1 2">JCM 6396</strain>
    </source>
</reference>
<sequence>MFHLRTTPPRLIHGHTPVTEVSAPAAVPHHHWPDTRLLGALGHLPHPHLPEPHPHPLHHEAYYLEMARMSRLMEHL</sequence>
<dbReference type="KEGG" id="mdu:MDUV_06100"/>
<evidence type="ECO:0000313" key="2">
    <source>
        <dbReference type="Proteomes" id="UP000467006"/>
    </source>
</evidence>
<keyword evidence="2" id="KW-1185">Reference proteome</keyword>
<dbReference type="EMBL" id="AP022563">
    <property type="protein sequence ID" value="BBX15750.1"/>
    <property type="molecule type" value="Genomic_DNA"/>
</dbReference>
<organism evidence="1 2">
    <name type="scientific">Mycolicibacterium duvalii</name>
    <dbReference type="NCBI Taxonomy" id="39688"/>
    <lineage>
        <taxon>Bacteria</taxon>
        <taxon>Bacillati</taxon>
        <taxon>Actinomycetota</taxon>
        <taxon>Actinomycetes</taxon>
        <taxon>Mycobacteriales</taxon>
        <taxon>Mycobacteriaceae</taxon>
        <taxon>Mycolicibacterium</taxon>
    </lineage>
</organism>
<protein>
    <submittedName>
        <fullName evidence="1">Uncharacterized protein</fullName>
    </submittedName>
</protein>